<gene>
    <name evidence="7" type="ORF">M408DRAFT_306051</name>
</gene>
<comment type="similarity">
    <text evidence="3">Belongs to the misato family.</text>
</comment>
<dbReference type="PANTHER" id="PTHR13391">
    <property type="entry name" value="MITOCHONDRIAL DISTRIBUTION REGULATOR MISATO"/>
    <property type="match status" value="1"/>
</dbReference>
<comment type="function">
    <text evidence="1">Involved in the partitioning of the mitochondrial organelle and mitochondrial DNA (mtDNA) inheritance.</text>
</comment>
<dbReference type="Gene3D" id="3.40.50.1440">
    <property type="entry name" value="Tubulin/FtsZ, GTPase domain"/>
    <property type="match status" value="1"/>
</dbReference>
<comment type="subcellular location">
    <subcellularLocation>
        <location evidence="2">Mitochondrion</location>
    </subcellularLocation>
</comment>
<dbReference type="HOGENOM" id="CLU_022511_2_0_1"/>
<evidence type="ECO:0000313" key="7">
    <source>
        <dbReference type="EMBL" id="KIM29178.1"/>
    </source>
</evidence>
<feature type="domain" description="Misato Segment II tubulin-like" evidence="5">
    <location>
        <begin position="2"/>
        <end position="112"/>
    </location>
</feature>
<dbReference type="GO" id="GO:0005739">
    <property type="term" value="C:mitochondrion"/>
    <property type="evidence" value="ECO:0007669"/>
    <property type="project" value="UniProtKB-SubCell"/>
</dbReference>
<dbReference type="InterPro" id="IPR049942">
    <property type="entry name" value="DML1/Misato"/>
</dbReference>
<dbReference type="STRING" id="933852.A0A0C2WSS9"/>
<feature type="domain" description="DML1/Misato tubulin" evidence="6">
    <location>
        <begin position="133"/>
        <end position="319"/>
    </location>
</feature>
<proteinExistence type="inferred from homology"/>
<evidence type="ECO:0000256" key="4">
    <source>
        <dbReference type="ARBA" id="ARBA00023128"/>
    </source>
</evidence>
<keyword evidence="4" id="KW-0496">Mitochondrion</keyword>
<reference evidence="7 8" key="1">
    <citation type="submission" date="2014-04" db="EMBL/GenBank/DDBJ databases">
        <authorList>
            <consortium name="DOE Joint Genome Institute"/>
            <person name="Kuo A."/>
            <person name="Zuccaro A."/>
            <person name="Kohler A."/>
            <person name="Nagy L.G."/>
            <person name="Floudas D."/>
            <person name="Copeland A."/>
            <person name="Barry K.W."/>
            <person name="Cichocki N."/>
            <person name="Veneault-Fourrey C."/>
            <person name="LaButti K."/>
            <person name="Lindquist E.A."/>
            <person name="Lipzen A."/>
            <person name="Lundell T."/>
            <person name="Morin E."/>
            <person name="Murat C."/>
            <person name="Sun H."/>
            <person name="Tunlid A."/>
            <person name="Henrissat B."/>
            <person name="Grigoriev I.V."/>
            <person name="Hibbett D.S."/>
            <person name="Martin F."/>
            <person name="Nordberg H.P."/>
            <person name="Cantor M.N."/>
            <person name="Hua S.X."/>
        </authorList>
    </citation>
    <scope>NUCLEOTIDE SEQUENCE [LARGE SCALE GENOMIC DNA]</scope>
    <source>
        <strain evidence="7 8">MAFF 305830</strain>
    </source>
</reference>
<dbReference type="Proteomes" id="UP000054097">
    <property type="component" value="Unassembled WGS sequence"/>
</dbReference>
<dbReference type="EMBL" id="KN824289">
    <property type="protein sequence ID" value="KIM29178.1"/>
    <property type="molecule type" value="Genomic_DNA"/>
</dbReference>
<dbReference type="Pfam" id="PF14881">
    <property type="entry name" value="Tubulin_3"/>
    <property type="match status" value="1"/>
</dbReference>
<protein>
    <recommendedName>
        <fullName evidence="9">Tubulin nucleotide-binding domain-like protein</fullName>
    </recommendedName>
</protein>
<dbReference type="InterPro" id="IPR019605">
    <property type="entry name" value="Misato_II_tubulin-like"/>
</dbReference>
<evidence type="ECO:0000256" key="1">
    <source>
        <dbReference type="ARBA" id="ARBA00003757"/>
    </source>
</evidence>
<keyword evidence="8" id="KW-1185">Reference proteome</keyword>
<dbReference type="Pfam" id="PF10644">
    <property type="entry name" value="Misat_Tub_SegII"/>
    <property type="match status" value="1"/>
</dbReference>
<evidence type="ECO:0000256" key="2">
    <source>
        <dbReference type="ARBA" id="ARBA00004173"/>
    </source>
</evidence>
<dbReference type="AlphaFoldDB" id="A0A0C2WSS9"/>
<dbReference type="InterPro" id="IPR029209">
    <property type="entry name" value="DML1/Misato_tubulin"/>
</dbReference>
<sequence length="533" mass="59393">MHEVVYLQLGNLPNFIGTHFWNAQNAYTEEEVDHSISWSIREKTSGIQVYPVLRPRAMIFDKRNNFGPLQNLSLDVDGDPSEASDAVQNWDGPTQTIAKAQIPPSSYLTRLEAETAPRPGNDDEETETAPRLTEVRYWSDYNHVYFTRDSLHPVPITGEDDNVVTGWADGTSMFEAYDRENDIMDESLRRLTEDCDSLQAFQTTLHTPSFGPFGVTLLQRIVDEYPKCGKLNFSISGNYASIWDAAQTESGGLLSNTLALYHLSQLSDVCVPLLPHTMWQSSKWQDLPLCLLTTRFKNVPYHLSALYAAHIESVTWPIRRVSTSAHEAPDSSIVHSQQKAGRGFDSIVQTLNREGITPFACLNGIFPAPANGFDETYFDYRLELSLPKAKHSQETGLLARYTVIRTSPTSEPLIPINTLHTHGISDRNEVIHVRNPYPIPTSHPQFFAASTLSDERGRGLAEANVYSSLNVLGAFGKVLGRHADWAEGYVRRGGDLRSAGIESDEAQEAIEGMRAIIEAYREDESEAAGSGDL</sequence>
<name>A0A0C2WSS9_SERVB</name>
<dbReference type="OrthoDB" id="271881at2759"/>
<evidence type="ECO:0000256" key="3">
    <source>
        <dbReference type="ARBA" id="ARBA00008507"/>
    </source>
</evidence>
<evidence type="ECO:0000259" key="5">
    <source>
        <dbReference type="Pfam" id="PF10644"/>
    </source>
</evidence>
<reference evidence="8" key="2">
    <citation type="submission" date="2015-01" db="EMBL/GenBank/DDBJ databases">
        <title>Evolutionary Origins and Diversification of the Mycorrhizal Mutualists.</title>
        <authorList>
            <consortium name="DOE Joint Genome Institute"/>
            <consortium name="Mycorrhizal Genomics Consortium"/>
            <person name="Kohler A."/>
            <person name="Kuo A."/>
            <person name="Nagy L.G."/>
            <person name="Floudas D."/>
            <person name="Copeland A."/>
            <person name="Barry K.W."/>
            <person name="Cichocki N."/>
            <person name="Veneault-Fourrey C."/>
            <person name="LaButti K."/>
            <person name="Lindquist E.A."/>
            <person name="Lipzen A."/>
            <person name="Lundell T."/>
            <person name="Morin E."/>
            <person name="Murat C."/>
            <person name="Riley R."/>
            <person name="Ohm R."/>
            <person name="Sun H."/>
            <person name="Tunlid A."/>
            <person name="Henrissat B."/>
            <person name="Grigoriev I.V."/>
            <person name="Hibbett D.S."/>
            <person name="Martin F."/>
        </authorList>
    </citation>
    <scope>NUCLEOTIDE SEQUENCE [LARGE SCALE GENOMIC DNA]</scope>
    <source>
        <strain evidence="8">MAFF 305830</strain>
    </source>
</reference>
<dbReference type="GO" id="GO:0007005">
    <property type="term" value="P:mitochondrion organization"/>
    <property type="evidence" value="ECO:0007669"/>
    <property type="project" value="InterPro"/>
</dbReference>
<evidence type="ECO:0008006" key="9">
    <source>
        <dbReference type="Google" id="ProtNLM"/>
    </source>
</evidence>
<organism evidence="7 8">
    <name type="scientific">Serendipita vermifera MAFF 305830</name>
    <dbReference type="NCBI Taxonomy" id="933852"/>
    <lineage>
        <taxon>Eukaryota</taxon>
        <taxon>Fungi</taxon>
        <taxon>Dikarya</taxon>
        <taxon>Basidiomycota</taxon>
        <taxon>Agaricomycotina</taxon>
        <taxon>Agaricomycetes</taxon>
        <taxon>Sebacinales</taxon>
        <taxon>Serendipitaceae</taxon>
        <taxon>Serendipita</taxon>
    </lineage>
</organism>
<dbReference type="SUPFAM" id="SSF52490">
    <property type="entry name" value="Tubulin nucleotide-binding domain-like"/>
    <property type="match status" value="1"/>
</dbReference>
<accession>A0A0C2WSS9</accession>
<dbReference type="PANTHER" id="PTHR13391:SF0">
    <property type="entry name" value="PROTEIN MISATO HOMOLOG 1"/>
    <property type="match status" value="1"/>
</dbReference>
<evidence type="ECO:0000259" key="6">
    <source>
        <dbReference type="Pfam" id="PF14881"/>
    </source>
</evidence>
<dbReference type="InterPro" id="IPR036525">
    <property type="entry name" value="Tubulin/FtsZ_GTPase_sf"/>
</dbReference>
<evidence type="ECO:0000313" key="8">
    <source>
        <dbReference type="Proteomes" id="UP000054097"/>
    </source>
</evidence>